<accession>A0A4Q9HEI6</accession>
<evidence type="ECO:0000256" key="1">
    <source>
        <dbReference type="ARBA" id="ARBA00006479"/>
    </source>
</evidence>
<sequence>MNKKIKPLVIGVDIGGSHITAAIIDFRSHSVVDHSRVRSHVNTHGTKEDILASWITVLKNIIGNYSSGEILLGIAMPGPFDYVNGISLIKNMNKYESLYLTDIKAVLIEQLGLLPENIIFRNDAEAFLHGEVNGGNALGFNRAIGITLGTGLGSAVSIAGKTTDANLGVSSFKHGIAEDYISTRWFVKRYEELSGKKVKDTKALVDLYESDPMVPVLFNDFSRSLADFLFPFIKAHDAEVVIIGGNIAKAHPLFLNKTQNALRQQGIRAELRITALWEDAAMLGAAYSQATEILAS</sequence>
<dbReference type="RefSeq" id="WP_131029671.1">
    <property type="nucleotide sequence ID" value="NZ_SIXF01000006.1"/>
</dbReference>
<proteinExistence type="inferred from homology"/>
<reference evidence="2 3" key="1">
    <citation type="submission" date="2019-02" db="EMBL/GenBank/DDBJ databases">
        <title>Pedobacter kyonggii whole genome sequence analysis.</title>
        <authorList>
            <person name="Dahal R.H."/>
        </authorList>
    </citation>
    <scope>NUCLEOTIDE SEQUENCE [LARGE SCALE GENOMIC DNA]</scope>
    <source>
        <strain evidence="2 3">K-4-11-1</strain>
    </source>
</reference>
<comment type="similarity">
    <text evidence="1">Belongs to the ROK (NagC/XylR) family.</text>
</comment>
<organism evidence="2 3">
    <name type="scientific">Pedobacter kyonggii</name>
    <dbReference type="NCBI Taxonomy" id="1926871"/>
    <lineage>
        <taxon>Bacteria</taxon>
        <taxon>Pseudomonadati</taxon>
        <taxon>Bacteroidota</taxon>
        <taxon>Sphingobacteriia</taxon>
        <taxon>Sphingobacteriales</taxon>
        <taxon>Sphingobacteriaceae</taxon>
        <taxon>Pedobacter</taxon>
    </lineage>
</organism>
<evidence type="ECO:0000313" key="2">
    <source>
        <dbReference type="EMBL" id="TBO42877.1"/>
    </source>
</evidence>
<gene>
    <name evidence="2" type="ORF">EYS08_08760</name>
</gene>
<protein>
    <submittedName>
        <fullName evidence="2">ROK family protein</fullName>
    </submittedName>
</protein>
<evidence type="ECO:0000313" key="3">
    <source>
        <dbReference type="Proteomes" id="UP000291819"/>
    </source>
</evidence>
<dbReference type="InterPro" id="IPR043129">
    <property type="entry name" value="ATPase_NBD"/>
</dbReference>
<dbReference type="EMBL" id="SIXF01000006">
    <property type="protein sequence ID" value="TBO42877.1"/>
    <property type="molecule type" value="Genomic_DNA"/>
</dbReference>
<dbReference type="PANTHER" id="PTHR18964:SF149">
    <property type="entry name" value="BIFUNCTIONAL UDP-N-ACETYLGLUCOSAMINE 2-EPIMERASE_N-ACETYLMANNOSAMINE KINASE"/>
    <property type="match status" value="1"/>
</dbReference>
<dbReference type="SUPFAM" id="SSF53067">
    <property type="entry name" value="Actin-like ATPase domain"/>
    <property type="match status" value="1"/>
</dbReference>
<dbReference type="Gene3D" id="3.30.420.40">
    <property type="match status" value="2"/>
</dbReference>
<dbReference type="PANTHER" id="PTHR18964">
    <property type="entry name" value="ROK (REPRESSOR, ORF, KINASE) FAMILY"/>
    <property type="match status" value="1"/>
</dbReference>
<dbReference type="AlphaFoldDB" id="A0A4Q9HEI6"/>
<dbReference type="OrthoDB" id="49666at2"/>
<comment type="caution">
    <text evidence="2">The sequence shown here is derived from an EMBL/GenBank/DDBJ whole genome shotgun (WGS) entry which is preliminary data.</text>
</comment>
<dbReference type="Pfam" id="PF00480">
    <property type="entry name" value="ROK"/>
    <property type="match status" value="2"/>
</dbReference>
<dbReference type="InterPro" id="IPR000600">
    <property type="entry name" value="ROK"/>
</dbReference>
<dbReference type="Proteomes" id="UP000291819">
    <property type="component" value="Unassembled WGS sequence"/>
</dbReference>
<name>A0A4Q9HEI6_9SPHI</name>
<keyword evidence="3" id="KW-1185">Reference proteome</keyword>